<dbReference type="InterPro" id="IPR036615">
    <property type="entry name" value="Mur_ligase_C_dom_sf"/>
</dbReference>
<dbReference type="Gene3D" id="3.40.1190.10">
    <property type="entry name" value="Mur-like, catalytic domain"/>
    <property type="match status" value="1"/>
</dbReference>
<keyword evidence="6 7" id="KW-0067">ATP-binding</keyword>
<comment type="function">
    <text evidence="7 8">Cell wall formation. Catalyzes the addition of glutamate to the nucleotide precursor UDP-N-acetylmuramoyl-L-alanine (UMA).</text>
</comment>
<evidence type="ECO:0000256" key="7">
    <source>
        <dbReference type="HAMAP-Rule" id="MF_00639"/>
    </source>
</evidence>
<keyword evidence="7 8" id="KW-0131">Cell cycle</keyword>
<dbReference type="PANTHER" id="PTHR43692:SF1">
    <property type="entry name" value="UDP-N-ACETYLMURAMOYLALANINE--D-GLUTAMATE LIGASE"/>
    <property type="match status" value="1"/>
</dbReference>
<dbReference type="GO" id="GO:0071555">
    <property type="term" value="P:cell wall organization"/>
    <property type="evidence" value="ECO:0007669"/>
    <property type="project" value="UniProtKB-KW"/>
</dbReference>
<accession>A0A1Y2T411</accession>
<keyword evidence="7 8" id="KW-0961">Cell wall biogenesis/degradation</keyword>
<dbReference type="GO" id="GO:0051301">
    <property type="term" value="P:cell division"/>
    <property type="evidence" value="ECO:0007669"/>
    <property type="project" value="UniProtKB-KW"/>
</dbReference>
<dbReference type="Pfam" id="PF02875">
    <property type="entry name" value="Mur_ligase_C"/>
    <property type="match status" value="1"/>
</dbReference>
<keyword evidence="7 8" id="KW-0132">Cell division</keyword>
<dbReference type="Gene3D" id="3.90.190.20">
    <property type="entry name" value="Mur ligase, C-terminal domain"/>
    <property type="match status" value="1"/>
</dbReference>
<comment type="similarity">
    <text evidence="7">Belongs to the MurCDEF family.</text>
</comment>
<name>A0A1Y2T411_9BIFI</name>
<dbReference type="InterPro" id="IPR004101">
    <property type="entry name" value="Mur_ligase_C"/>
</dbReference>
<evidence type="ECO:0000256" key="5">
    <source>
        <dbReference type="ARBA" id="ARBA00022741"/>
    </source>
</evidence>
<comment type="catalytic activity">
    <reaction evidence="7 8">
        <text>UDP-N-acetyl-alpha-D-muramoyl-L-alanine + D-glutamate + ATP = UDP-N-acetyl-alpha-D-muramoyl-L-alanyl-D-glutamate + ADP + phosphate + H(+)</text>
        <dbReference type="Rhea" id="RHEA:16429"/>
        <dbReference type="ChEBI" id="CHEBI:15378"/>
        <dbReference type="ChEBI" id="CHEBI:29986"/>
        <dbReference type="ChEBI" id="CHEBI:30616"/>
        <dbReference type="ChEBI" id="CHEBI:43474"/>
        <dbReference type="ChEBI" id="CHEBI:83898"/>
        <dbReference type="ChEBI" id="CHEBI:83900"/>
        <dbReference type="ChEBI" id="CHEBI:456216"/>
        <dbReference type="EC" id="6.3.2.9"/>
    </reaction>
</comment>
<dbReference type="UniPathway" id="UPA00219"/>
<evidence type="ECO:0000256" key="1">
    <source>
        <dbReference type="ARBA" id="ARBA00004496"/>
    </source>
</evidence>
<keyword evidence="7 8" id="KW-0573">Peptidoglycan synthesis</keyword>
<dbReference type="EMBL" id="NEKC01000001">
    <property type="protein sequence ID" value="OTA30205.1"/>
    <property type="molecule type" value="Genomic_DNA"/>
</dbReference>
<keyword evidence="3 7" id="KW-0963">Cytoplasm</keyword>
<dbReference type="PANTHER" id="PTHR43692">
    <property type="entry name" value="UDP-N-ACETYLMURAMOYLALANINE--D-GLUTAMATE LIGASE"/>
    <property type="match status" value="1"/>
</dbReference>
<comment type="subcellular location">
    <subcellularLocation>
        <location evidence="1 7 8">Cytoplasm</location>
    </subcellularLocation>
</comment>
<dbReference type="SUPFAM" id="SSF51984">
    <property type="entry name" value="MurCD N-terminal domain"/>
    <property type="match status" value="1"/>
</dbReference>
<protein>
    <recommendedName>
        <fullName evidence="7 8">UDP-N-acetylmuramoylalanine--D-glutamate ligase</fullName>
        <ecNumber evidence="7 8">6.3.2.9</ecNumber>
    </recommendedName>
    <alternativeName>
        <fullName evidence="7">D-glutamic acid-adding enzyme</fullName>
    </alternativeName>
    <alternativeName>
        <fullName evidence="7">UDP-N-acetylmuramoyl-L-alanyl-D-glutamate synthetase</fullName>
    </alternativeName>
</protein>
<dbReference type="NCBIfam" id="TIGR01087">
    <property type="entry name" value="murD"/>
    <property type="match status" value="1"/>
</dbReference>
<dbReference type="AlphaFoldDB" id="A0A1Y2T411"/>
<keyword evidence="4 7" id="KW-0436">Ligase</keyword>
<feature type="binding site" evidence="7">
    <location>
        <begin position="106"/>
        <end position="112"/>
    </location>
    <ligand>
        <name>ATP</name>
        <dbReference type="ChEBI" id="CHEBI:30616"/>
    </ligand>
</feature>
<dbReference type="Pfam" id="PF08245">
    <property type="entry name" value="Mur_ligase_M"/>
    <property type="match status" value="1"/>
</dbReference>
<organism evidence="11 12">
    <name type="scientific">Alloscardovia macacae</name>
    <dbReference type="NCBI Taxonomy" id="1160091"/>
    <lineage>
        <taxon>Bacteria</taxon>
        <taxon>Bacillati</taxon>
        <taxon>Actinomycetota</taxon>
        <taxon>Actinomycetes</taxon>
        <taxon>Bifidobacteriales</taxon>
        <taxon>Bifidobacteriaceae</taxon>
        <taxon>Alloscardovia</taxon>
    </lineage>
</organism>
<keyword evidence="5 7" id="KW-0547">Nucleotide-binding</keyword>
<gene>
    <name evidence="7" type="primary">murD</name>
    <name evidence="11" type="ORF">B9T39_00415</name>
</gene>
<evidence type="ECO:0000259" key="9">
    <source>
        <dbReference type="Pfam" id="PF02875"/>
    </source>
</evidence>
<evidence type="ECO:0000313" key="12">
    <source>
        <dbReference type="Proteomes" id="UP000243540"/>
    </source>
</evidence>
<dbReference type="GO" id="GO:0008764">
    <property type="term" value="F:UDP-N-acetylmuramoylalanine-D-glutamate ligase activity"/>
    <property type="evidence" value="ECO:0007669"/>
    <property type="project" value="UniProtKB-UniRule"/>
</dbReference>
<dbReference type="InterPro" id="IPR005762">
    <property type="entry name" value="MurD"/>
</dbReference>
<dbReference type="InterPro" id="IPR036565">
    <property type="entry name" value="Mur-like_cat_sf"/>
</dbReference>
<comment type="caution">
    <text evidence="11">The sequence shown here is derived from an EMBL/GenBank/DDBJ whole genome shotgun (WGS) entry which is preliminary data.</text>
</comment>
<evidence type="ECO:0000256" key="3">
    <source>
        <dbReference type="ARBA" id="ARBA00022490"/>
    </source>
</evidence>
<dbReference type="Proteomes" id="UP000243540">
    <property type="component" value="Unassembled WGS sequence"/>
</dbReference>
<feature type="domain" description="Mur ligase central" evidence="10">
    <location>
        <begin position="104"/>
        <end position="214"/>
    </location>
</feature>
<evidence type="ECO:0000256" key="8">
    <source>
        <dbReference type="RuleBase" id="RU003664"/>
    </source>
</evidence>
<evidence type="ECO:0000313" key="11">
    <source>
        <dbReference type="EMBL" id="OTA30205.1"/>
    </source>
</evidence>
<dbReference type="InterPro" id="IPR013221">
    <property type="entry name" value="Mur_ligase_cen"/>
</dbReference>
<reference evidence="11 12" key="1">
    <citation type="submission" date="2017-04" db="EMBL/GenBank/DDBJ databases">
        <title>Draft genome sequences of Alloscardovia macacae UMA81211 and UMA81212 isolated from the feces of a rhesus macaque (Macaca mulatta).</title>
        <authorList>
            <person name="Albert K."/>
            <person name="Sela D.A."/>
        </authorList>
    </citation>
    <scope>NUCLEOTIDE SEQUENCE [LARGE SCALE GENOMIC DNA]</scope>
    <source>
        <strain evidence="11 12">UMA81212</strain>
    </source>
</reference>
<evidence type="ECO:0000259" key="10">
    <source>
        <dbReference type="Pfam" id="PF08245"/>
    </source>
</evidence>
<comment type="pathway">
    <text evidence="2 7 8">Cell wall biogenesis; peptidoglycan biosynthesis.</text>
</comment>
<dbReference type="STRING" id="1160091.B9T39_00415"/>
<proteinExistence type="inferred from homology"/>
<dbReference type="GO" id="GO:0005524">
    <property type="term" value="F:ATP binding"/>
    <property type="evidence" value="ECO:0007669"/>
    <property type="project" value="UniProtKB-UniRule"/>
</dbReference>
<sequence>MKDIMASYLVVGLGVSGQGVVSALTERGDSVQTVDDKKPADYTLADINAESFDFTRFDAVITSPGFKPSTPFVTHAREAGIEVISDVELAWRWHHADVQSWIGITGTNGKTTTTEMTTAIMQHAGSKAAAVGNIGHAITTASVDPQLDTLVAELSSFQLHYTSSLALTCAAITNLADDHLDWHGGFENYAADKAKIYRGVQRAVVYNADDARVVERALAARDAGQAASSAIFVGFTLGAPEEGQVGVEDGWIVDRSALSLGQQDAESEDVPAVQQRIAPISRFTHLTEPDGTVYPHLLADALCAYCLSRGAGVSAEDAIEALAQFAPSGHRIQTVAETKSAIRFVDDSKATNAHAAAASLSSYPAGRVIWISGGLAKGAEFGDLIAEQKNRMKAAVIIGVDQRPMLEALDAHAPELPRTVIQPADSEATDSAAEPIMRQAVEAAAAYAQPGDVILMAPACASMDQFVSYADRGDQFATYAQEWVAAHGE</sequence>
<dbReference type="SUPFAM" id="SSF53623">
    <property type="entry name" value="MurD-like peptide ligases, catalytic domain"/>
    <property type="match status" value="1"/>
</dbReference>
<keyword evidence="7 8" id="KW-0133">Cell shape</keyword>
<dbReference type="Gene3D" id="3.40.50.720">
    <property type="entry name" value="NAD(P)-binding Rossmann-like Domain"/>
    <property type="match status" value="1"/>
</dbReference>
<dbReference type="EC" id="6.3.2.9" evidence="7 8"/>
<dbReference type="GO" id="GO:0008360">
    <property type="term" value="P:regulation of cell shape"/>
    <property type="evidence" value="ECO:0007669"/>
    <property type="project" value="UniProtKB-KW"/>
</dbReference>
<feature type="domain" description="Mur ligase C-terminal" evidence="9">
    <location>
        <begin position="330"/>
        <end position="460"/>
    </location>
</feature>
<evidence type="ECO:0000256" key="2">
    <source>
        <dbReference type="ARBA" id="ARBA00004752"/>
    </source>
</evidence>
<dbReference type="GO" id="GO:0005737">
    <property type="term" value="C:cytoplasm"/>
    <property type="evidence" value="ECO:0007669"/>
    <property type="project" value="UniProtKB-SubCell"/>
</dbReference>
<evidence type="ECO:0000256" key="4">
    <source>
        <dbReference type="ARBA" id="ARBA00022598"/>
    </source>
</evidence>
<dbReference type="Pfam" id="PF21799">
    <property type="entry name" value="MurD-like_N"/>
    <property type="match status" value="1"/>
</dbReference>
<dbReference type="GO" id="GO:0009252">
    <property type="term" value="P:peptidoglycan biosynthetic process"/>
    <property type="evidence" value="ECO:0007669"/>
    <property type="project" value="UniProtKB-UniRule"/>
</dbReference>
<dbReference type="HAMAP" id="MF_00639">
    <property type="entry name" value="MurD"/>
    <property type="match status" value="1"/>
</dbReference>
<evidence type="ECO:0000256" key="6">
    <source>
        <dbReference type="ARBA" id="ARBA00022840"/>
    </source>
</evidence>
<dbReference type="SUPFAM" id="SSF53244">
    <property type="entry name" value="MurD-like peptide ligases, peptide-binding domain"/>
    <property type="match status" value="1"/>
</dbReference>